<dbReference type="PANTHER" id="PTHR23003">
    <property type="entry name" value="RNA RECOGNITION MOTIF RRM DOMAIN CONTAINING PROTEIN"/>
    <property type="match status" value="1"/>
</dbReference>
<dbReference type="Proteomes" id="UP000192247">
    <property type="component" value="Unassembled WGS sequence"/>
</dbReference>
<dbReference type="GO" id="GO:0005634">
    <property type="term" value="C:nucleus"/>
    <property type="evidence" value="ECO:0007669"/>
    <property type="project" value="TreeGrafter"/>
</dbReference>
<keyword evidence="2 4" id="KW-0694">RNA-binding</keyword>
<proteinExistence type="predicted"/>
<evidence type="ECO:0000313" key="7">
    <source>
        <dbReference type="Proteomes" id="UP000192247"/>
    </source>
</evidence>
<dbReference type="PROSITE" id="PS50102">
    <property type="entry name" value="RRM"/>
    <property type="match status" value="1"/>
</dbReference>
<dbReference type="SUPFAM" id="SSF54928">
    <property type="entry name" value="RNA-binding domain, RBD"/>
    <property type="match status" value="1"/>
</dbReference>
<dbReference type="InterPro" id="IPR035979">
    <property type="entry name" value="RBD_domain_sf"/>
</dbReference>
<dbReference type="GO" id="GO:0005737">
    <property type="term" value="C:cytoplasm"/>
    <property type="evidence" value="ECO:0007669"/>
    <property type="project" value="TreeGrafter"/>
</dbReference>
<gene>
    <name evidence="6" type="ORF">BIW11_07758</name>
</gene>
<dbReference type="InterPro" id="IPR050374">
    <property type="entry name" value="RRT5_SRSF_SR"/>
</dbReference>
<dbReference type="EMBL" id="MNPL01004781">
    <property type="protein sequence ID" value="OQR76481.1"/>
    <property type="molecule type" value="Genomic_DNA"/>
</dbReference>
<keyword evidence="7" id="KW-1185">Reference proteome</keyword>
<dbReference type="InterPro" id="IPR012677">
    <property type="entry name" value="Nucleotide-bd_a/b_plait_sf"/>
</dbReference>
<evidence type="ECO:0000259" key="5">
    <source>
        <dbReference type="PROSITE" id="PS50102"/>
    </source>
</evidence>
<protein>
    <recommendedName>
        <fullName evidence="1">Probable RNA-binding protein 18</fullName>
    </recommendedName>
    <alternativeName>
        <fullName evidence="3">RNA-binding motif protein 18</fullName>
    </alternativeName>
</protein>
<reference evidence="6 7" key="1">
    <citation type="journal article" date="2017" name="Gigascience">
        <title>Draft genome of the honey bee ectoparasitic mite, Tropilaelaps mercedesae, is shaped by the parasitic life history.</title>
        <authorList>
            <person name="Dong X."/>
            <person name="Armstrong S.D."/>
            <person name="Xia D."/>
            <person name="Makepeace B.L."/>
            <person name="Darby A.C."/>
            <person name="Kadowaki T."/>
        </authorList>
    </citation>
    <scope>NUCLEOTIDE SEQUENCE [LARGE SCALE GENOMIC DNA]</scope>
    <source>
        <strain evidence="6">Wuxi-XJTLU</strain>
    </source>
</reference>
<sequence>MDLFTPLPLPPTVEPAQDLRRLWVGNLDQRVTEFALLHILKPYGTVTQFDLLVHKTGPMKGLPRGYAFVTFETDKQAEQAVRSLDGQRLLERRLAVSYAHEAPAPQQGLGTGNTRLSTARPAVIASSSTVGLGLKSRSVSGDVNSQIRAIEAKLKAMKEHSESDLTRTLAATKDDHSLSIAQQINMAAGRDGRPGTLEHGSERWFCRKTRSSERLFKIFTAIPATR</sequence>
<evidence type="ECO:0000256" key="4">
    <source>
        <dbReference type="PROSITE-ProRule" id="PRU00176"/>
    </source>
</evidence>
<dbReference type="InParanoid" id="A0A1V9XSR3"/>
<dbReference type="Pfam" id="PF00076">
    <property type="entry name" value="RRM_1"/>
    <property type="match status" value="1"/>
</dbReference>
<accession>A0A1V9XSR3</accession>
<dbReference type="InterPro" id="IPR000504">
    <property type="entry name" value="RRM_dom"/>
</dbReference>
<dbReference type="CDD" id="cd12355">
    <property type="entry name" value="RRM_RBM18"/>
    <property type="match status" value="1"/>
</dbReference>
<evidence type="ECO:0000256" key="1">
    <source>
        <dbReference type="ARBA" id="ARBA00021141"/>
    </source>
</evidence>
<dbReference type="InterPro" id="IPR039157">
    <property type="entry name" value="RBM18_RRM"/>
</dbReference>
<dbReference type="FunCoup" id="A0A1V9XSR3">
    <property type="interactions" value="1360"/>
</dbReference>
<evidence type="ECO:0000313" key="6">
    <source>
        <dbReference type="EMBL" id="OQR76481.1"/>
    </source>
</evidence>
<comment type="caution">
    <text evidence="6">The sequence shown here is derived from an EMBL/GenBank/DDBJ whole genome shotgun (WGS) entry which is preliminary data.</text>
</comment>
<dbReference type="Gene3D" id="3.30.70.330">
    <property type="match status" value="1"/>
</dbReference>
<evidence type="ECO:0000256" key="3">
    <source>
        <dbReference type="ARBA" id="ARBA00030780"/>
    </source>
</evidence>
<feature type="domain" description="RRM" evidence="5">
    <location>
        <begin position="20"/>
        <end position="101"/>
    </location>
</feature>
<dbReference type="SMART" id="SM00360">
    <property type="entry name" value="RRM"/>
    <property type="match status" value="1"/>
</dbReference>
<dbReference type="GO" id="GO:0003729">
    <property type="term" value="F:mRNA binding"/>
    <property type="evidence" value="ECO:0007669"/>
    <property type="project" value="TreeGrafter"/>
</dbReference>
<evidence type="ECO:0000256" key="2">
    <source>
        <dbReference type="ARBA" id="ARBA00022884"/>
    </source>
</evidence>
<dbReference type="STRING" id="418985.A0A1V9XSR3"/>
<name>A0A1V9XSR3_9ACAR</name>
<dbReference type="OrthoDB" id="6730379at2759"/>
<organism evidence="6 7">
    <name type="scientific">Tropilaelaps mercedesae</name>
    <dbReference type="NCBI Taxonomy" id="418985"/>
    <lineage>
        <taxon>Eukaryota</taxon>
        <taxon>Metazoa</taxon>
        <taxon>Ecdysozoa</taxon>
        <taxon>Arthropoda</taxon>
        <taxon>Chelicerata</taxon>
        <taxon>Arachnida</taxon>
        <taxon>Acari</taxon>
        <taxon>Parasitiformes</taxon>
        <taxon>Mesostigmata</taxon>
        <taxon>Gamasina</taxon>
        <taxon>Dermanyssoidea</taxon>
        <taxon>Laelapidae</taxon>
        <taxon>Tropilaelaps</taxon>
    </lineage>
</organism>
<dbReference type="AlphaFoldDB" id="A0A1V9XSR3"/>